<accession>A0ABQ2JY76</accession>
<keyword evidence="3" id="KW-1185">Reference proteome</keyword>
<name>A0ABQ2JY76_9SPHN</name>
<gene>
    <name evidence="2" type="ORF">GCM10011349_35620</name>
</gene>
<protein>
    <submittedName>
        <fullName evidence="2">Uncharacterized protein</fullName>
    </submittedName>
</protein>
<evidence type="ECO:0000256" key="1">
    <source>
        <dbReference type="SAM" id="MobiDB-lite"/>
    </source>
</evidence>
<dbReference type="Proteomes" id="UP000605099">
    <property type="component" value="Unassembled WGS sequence"/>
</dbReference>
<dbReference type="EMBL" id="BMLK01000019">
    <property type="protein sequence ID" value="GGN57241.1"/>
    <property type="molecule type" value="Genomic_DNA"/>
</dbReference>
<evidence type="ECO:0000313" key="3">
    <source>
        <dbReference type="Proteomes" id="UP000605099"/>
    </source>
</evidence>
<reference evidence="3" key="1">
    <citation type="journal article" date="2019" name="Int. J. Syst. Evol. Microbiol.">
        <title>The Global Catalogue of Microorganisms (GCM) 10K type strain sequencing project: providing services to taxonomists for standard genome sequencing and annotation.</title>
        <authorList>
            <consortium name="The Broad Institute Genomics Platform"/>
            <consortium name="The Broad Institute Genome Sequencing Center for Infectious Disease"/>
            <person name="Wu L."/>
            <person name="Ma J."/>
        </authorList>
    </citation>
    <scope>NUCLEOTIDE SEQUENCE [LARGE SCALE GENOMIC DNA]</scope>
    <source>
        <strain evidence="3">CGMCC 1.6784</strain>
    </source>
</reference>
<organism evidence="2 3">
    <name type="scientific">Novosphingobium indicum</name>
    <dbReference type="NCBI Taxonomy" id="462949"/>
    <lineage>
        <taxon>Bacteria</taxon>
        <taxon>Pseudomonadati</taxon>
        <taxon>Pseudomonadota</taxon>
        <taxon>Alphaproteobacteria</taxon>
        <taxon>Sphingomonadales</taxon>
        <taxon>Sphingomonadaceae</taxon>
        <taxon>Novosphingobium</taxon>
    </lineage>
</organism>
<proteinExistence type="predicted"/>
<feature type="compositionally biased region" description="Polar residues" evidence="1">
    <location>
        <begin position="8"/>
        <end position="21"/>
    </location>
</feature>
<dbReference type="RefSeq" id="WP_188821780.1">
    <property type="nucleotide sequence ID" value="NZ_BMLK01000019.1"/>
</dbReference>
<sequence length="73" mass="8000">MERAIRTETGSAMTQPSRFKQSDLTRAIKAAEAAGMHVGRIEIDPNGRIILHAVSAPGAAMPQRENSWDDLLR</sequence>
<evidence type="ECO:0000313" key="2">
    <source>
        <dbReference type="EMBL" id="GGN57241.1"/>
    </source>
</evidence>
<comment type="caution">
    <text evidence="2">The sequence shown here is derived from an EMBL/GenBank/DDBJ whole genome shotgun (WGS) entry which is preliminary data.</text>
</comment>
<feature type="region of interest" description="Disordered" evidence="1">
    <location>
        <begin position="1"/>
        <end position="21"/>
    </location>
</feature>